<evidence type="ECO:0000313" key="3">
    <source>
        <dbReference type="Proteomes" id="UP001652503"/>
    </source>
</evidence>
<name>A0ABT2Z703_9RHOB</name>
<gene>
    <name evidence="2" type="ORF">OE647_19585</name>
</gene>
<keyword evidence="1" id="KW-0812">Transmembrane</keyword>
<dbReference type="EMBL" id="JAOWLA010000034">
    <property type="protein sequence ID" value="MCV2866910.1"/>
    <property type="molecule type" value="Genomic_DNA"/>
</dbReference>
<keyword evidence="1" id="KW-1133">Transmembrane helix</keyword>
<proteinExistence type="predicted"/>
<reference evidence="2 3" key="1">
    <citation type="submission" date="2022-10" db="EMBL/GenBank/DDBJ databases">
        <title>Defluviimonas sp. nov., isolated from ocean surface water.</title>
        <authorList>
            <person name="He W."/>
            <person name="Wang L."/>
            <person name="Zhang D.-F."/>
        </authorList>
    </citation>
    <scope>NUCLEOTIDE SEQUENCE [LARGE SCALE GENOMIC DNA]</scope>
    <source>
        <strain evidence="2 3">WL0075</strain>
    </source>
</reference>
<protein>
    <submittedName>
        <fullName evidence="2">Uncharacterized protein</fullName>
    </submittedName>
</protein>
<accession>A0ABT2Z703</accession>
<feature type="transmembrane region" description="Helical" evidence="1">
    <location>
        <begin position="165"/>
        <end position="184"/>
    </location>
</feature>
<evidence type="ECO:0000256" key="1">
    <source>
        <dbReference type="SAM" id="Phobius"/>
    </source>
</evidence>
<evidence type="ECO:0000313" key="2">
    <source>
        <dbReference type="EMBL" id="MCV2866910.1"/>
    </source>
</evidence>
<dbReference type="RefSeq" id="WP_263723459.1">
    <property type="nucleotide sequence ID" value="NZ_JAOWLA010000034.1"/>
</dbReference>
<keyword evidence="1" id="KW-0472">Membrane</keyword>
<feature type="transmembrane region" description="Helical" evidence="1">
    <location>
        <begin position="7"/>
        <end position="28"/>
    </location>
</feature>
<sequence>MAMFWRLWWAASATLAFAMLIFVGLTLLQFQNIQRTLLAERVAVLAVNTAEPFNAAAGIGIPLLSVRNAGALLERARQTDDAITSIHILDPQGRMLHQVGNEEAGADLPALPAGWQTGPVNLFGGNRFISFNPIAFSDGKAQAAMVISLDASPSVNRTWAMGAELATAAAAFLGVGATLIGIALRRAFAREIADFEGIERDVELFERDTWRGVVMEPGEGGELRRALNNAYASYRVASKNASTMGHRF</sequence>
<organism evidence="2 3">
    <name type="scientific">Albidovulum sediminicola</name>
    <dbReference type="NCBI Taxonomy" id="2984331"/>
    <lineage>
        <taxon>Bacteria</taxon>
        <taxon>Pseudomonadati</taxon>
        <taxon>Pseudomonadota</taxon>
        <taxon>Alphaproteobacteria</taxon>
        <taxon>Rhodobacterales</taxon>
        <taxon>Paracoccaceae</taxon>
        <taxon>Albidovulum</taxon>
    </lineage>
</organism>
<comment type="caution">
    <text evidence="2">The sequence shown here is derived from an EMBL/GenBank/DDBJ whole genome shotgun (WGS) entry which is preliminary data.</text>
</comment>
<keyword evidence="3" id="KW-1185">Reference proteome</keyword>
<dbReference type="Proteomes" id="UP001652503">
    <property type="component" value="Unassembled WGS sequence"/>
</dbReference>